<keyword evidence="1" id="KW-0812">Transmembrane</keyword>
<dbReference type="Pfam" id="PF11667">
    <property type="entry name" value="DUF3267"/>
    <property type="match status" value="1"/>
</dbReference>
<feature type="transmembrane region" description="Helical" evidence="1">
    <location>
        <begin position="48"/>
        <end position="65"/>
    </location>
</feature>
<keyword evidence="1" id="KW-0472">Membrane</keyword>
<evidence type="ECO:0008006" key="4">
    <source>
        <dbReference type="Google" id="ProtNLM"/>
    </source>
</evidence>
<reference evidence="2 3" key="1">
    <citation type="submission" date="2013-02" db="EMBL/GenBank/DDBJ databases">
        <title>The Genome Sequence of Lactobacillus catenaformis F0143.</title>
        <authorList>
            <consortium name="The Broad Institute Genome Sequencing Platform"/>
            <person name="Earl A."/>
            <person name="Ward D."/>
            <person name="Feldgarden M."/>
            <person name="Gevers D."/>
            <person name="Izard J."/>
            <person name="Blanton J.M."/>
            <person name="Mathney J."/>
            <person name="Dewhirst F.E."/>
            <person name="Young S.K."/>
            <person name="Zeng Q."/>
            <person name="Gargeya S."/>
            <person name="Fitzgerald M."/>
            <person name="Haas B."/>
            <person name="Abouelleil A."/>
            <person name="Alvarado L."/>
            <person name="Arachchi H.M."/>
            <person name="Berlin A."/>
            <person name="Chapman S.B."/>
            <person name="Gearin G."/>
            <person name="Goldberg J."/>
            <person name="Griggs A."/>
            <person name="Gujja S."/>
            <person name="Hansen M."/>
            <person name="Heiman D."/>
            <person name="Howarth C."/>
            <person name="Larimer J."/>
            <person name="Lui A."/>
            <person name="MacDonald P.J.P."/>
            <person name="McCowen C."/>
            <person name="Montmayeur A."/>
            <person name="Murphy C."/>
            <person name="Neiman D."/>
            <person name="Pearson M."/>
            <person name="Priest M."/>
            <person name="Roberts A."/>
            <person name="Saif S."/>
            <person name="Shea T."/>
            <person name="Sisk P."/>
            <person name="Stolte C."/>
            <person name="Sykes S."/>
            <person name="Wortman J."/>
            <person name="Nusbaum C."/>
            <person name="Birren B."/>
        </authorList>
    </citation>
    <scope>NUCLEOTIDE SEQUENCE [LARGE SCALE GENOMIC DNA]</scope>
    <source>
        <strain evidence="2 3">OT 569</strain>
    </source>
</reference>
<dbReference type="Proteomes" id="UP000011758">
    <property type="component" value="Unassembled WGS sequence"/>
</dbReference>
<organism evidence="2 3">
    <name type="scientific">Eggerthia catenaformis OT 569 = DSM 20559</name>
    <dbReference type="NCBI Taxonomy" id="999415"/>
    <lineage>
        <taxon>Bacteria</taxon>
        <taxon>Bacillati</taxon>
        <taxon>Bacillota</taxon>
        <taxon>Erysipelotrichia</taxon>
        <taxon>Erysipelotrichales</taxon>
        <taxon>Coprobacillaceae</taxon>
        <taxon>Eggerthia</taxon>
    </lineage>
</organism>
<evidence type="ECO:0000313" key="3">
    <source>
        <dbReference type="Proteomes" id="UP000011758"/>
    </source>
</evidence>
<gene>
    <name evidence="2" type="ORF">HMPREF9943_00085</name>
</gene>
<comment type="caution">
    <text evidence="2">The sequence shown here is derived from an EMBL/GenBank/DDBJ whole genome shotgun (WGS) entry which is preliminary data.</text>
</comment>
<evidence type="ECO:0000256" key="1">
    <source>
        <dbReference type="SAM" id="Phobius"/>
    </source>
</evidence>
<dbReference type="RefSeq" id="WP_004801096.1">
    <property type="nucleotide sequence ID" value="NZ_KB446646.1"/>
</dbReference>
<dbReference type="OrthoDB" id="2057156at2"/>
<feature type="transmembrane region" description="Helical" evidence="1">
    <location>
        <begin position="77"/>
        <end position="98"/>
    </location>
</feature>
<dbReference type="eggNOG" id="ENOG50313E7">
    <property type="taxonomic scope" value="Bacteria"/>
</dbReference>
<dbReference type="InterPro" id="IPR021683">
    <property type="entry name" value="DUF3267"/>
</dbReference>
<dbReference type="BioCyc" id="ECAT999415-HMP:GTTI-94-MONOMER"/>
<name>M2NHE2_9FIRM</name>
<keyword evidence="1" id="KW-1133">Transmembrane helix</keyword>
<evidence type="ECO:0000313" key="2">
    <source>
        <dbReference type="EMBL" id="EMD17653.1"/>
    </source>
</evidence>
<accession>M2NHE2</accession>
<proteinExistence type="predicted"/>
<sequence length="207" mass="24324">MSKIIWKGNIDWNTVTNGKQEWDKEIKETYIPNHAVYLKRPDNIFKGLTLYFIIPIIICFIIVFIKRIQTNDIFIDFRFFPLSLIIGFFVGMPLHELCHALCYYKESKVYIGISLRQLRAFCISPCRLKRNRFILMALSPSLLGILFMILFLITPVSMKWLITISMILMFMGLISPAPDYRDIVLILKQVPKNAYIQPGNKGYIWYQ</sequence>
<feature type="transmembrane region" description="Helical" evidence="1">
    <location>
        <begin position="160"/>
        <end position="178"/>
    </location>
</feature>
<keyword evidence="3" id="KW-1185">Reference proteome</keyword>
<protein>
    <recommendedName>
        <fullName evidence="4">DUF3267 domain-containing protein</fullName>
    </recommendedName>
</protein>
<dbReference type="AlphaFoldDB" id="M2NHE2"/>
<feature type="transmembrane region" description="Helical" evidence="1">
    <location>
        <begin position="133"/>
        <end position="154"/>
    </location>
</feature>
<dbReference type="EMBL" id="AGEJ01000001">
    <property type="protein sequence ID" value="EMD17653.1"/>
    <property type="molecule type" value="Genomic_DNA"/>
</dbReference>